<keyword evidence="1" id="KW-1185">Reference proteome</keyword>
<sequence length="78" mass="8518">MDALANKMETRQSSNDMAIPWYIMGGGSDHHEPNAVESNCFPNGQMIQEELCLKALVMMLVDAHTVPATETPPMLLSG</sequence>
<dbReference type="Proteomes" id="UP000887565">
    <property type="component" value="Unplaced"/>
</dbReference>
<dbReference type="WBParaSite" id="nRc.2.0.1.t03112-RA">
    <property type="protein sequence ID" value="nRc.2.0.1.t03112-RA"/>
    <property type="gene ID" value="nRc.2.0.1.g03112"/>
</dbReference>
<name>A0A915HP31_ROMCU</name>
<organism evidence="1 2">
    <name type="scientific">Romanomermis culicivorax</name>
    <name type="common">Nematode worm</name>
    <dbReference type="NCBI Taxonomy" id="13658"/>
    <lineage>
        <taxon>Eukaryota</taxon>
        <taxon>Metazoa</taxon>
        <taxon>Ecdysozoa</taxon>
        <taxon>Nematoda</taxon>
        <taxon>Enoplea</taxon>
        <taxon>Dorylaimia</taxon>
        <taxon>Mermithida</taxon>
        <taxon>Mermithoidea</taxon>
        <taxon>Mermithidae</taxon>
        <taxon>Romanomermis</taxon>
    </lineage>
</organism>
<evidence type="ECO:0000313" key="1">
    <source>
        <dbReference type="Proteomes" id="UP000887565"/>
    </source>
</evidence>
<proteinExistence type="predicted"/>
<accession>A0A915HP31</accession>
<protein>
    <submittedName>
        <fullName evidence="2">Uncharacterized protein</fullName>
    </submittedName>
</protein>
<evidence type="ECO:0000313" key="2">
    <source>
        <dbReference type="WBParaSite" id="nRc.2.0.1.t03112-RA"/>
    </source>
</evidence>
<dbReference type="AlphaFoldDB" id="A0A915HP31"/>
<reference evidence="2" key="1">
    <citation type="submission" date="2022-11" db="UniProtKB">
        <authorList>
            <consortium name="WormBaseParasite"/>
        </authorList>
    </citation>
    <scope>IDENTIFICATION</scope>
</reference>